<dbReference type="Pfam" id="PF12949">
    <property type="entry name" value="HeH"/>
    <property type="match status" value="1"/>
</dbReference>
<feature type="compositionally biased region" description="Basic and acidic residues" evidence="7">
    <location>
        <begin position="65"/>
        <end position="76"/>
    </location>
</feature>
<comment type="caution">
    <text evidence="11">The sequence shown here is derived from an EMBL/GenBank/DDBJ whole genome shotgun (WGS) entry which is preliminary data.</text>
</comment>
<feature type="compositionally biased region" description="Polar residues" evidence="7">
    <location>
        <begin position="298"/>
        <end position="313"/>
    </location>
</feature>
<feature type="compositionally biased region" description="Polar residues" evidence="7">
    <location>
        <begin position="506"/>
        <end position="517"/>
    </location>
</feature>
<feature type="compositionally biased region" description="Polar residues" evidence="7">
    <location>
        <begin position="197"/>
        <end position="212"/>
    </location>
</feature>
<evidence type="ECO:0000256" key="5">
    <source>
        <dbReference type="ARBA" id="ARBA00023136"/>
    </source>
</evidence>
<feature type="compositionally biased region" description="Low complexity" evidence="7">
    <location>
        <begin position="77"/>
        <end position="104"/>
    </location>
</feature>
<evidence type="ECO:0000256" key="1">
    <source>
        <dbReference type="ARBA" id="ARBA00004540"/>
    </source>
</evidence>
<proteinExistence type="predicted"/>
<evidence type="ECO:0000259" key="10">
    <source>
        <dbReference type="Pfam" id="PF12949"/>
    </source>
</evidence>
<feature type="compositionally biased region" description="Low complexity" evidence="7">
    <location>
        <begin position="356"/>
        <end position="366"/>
    </location>
</feature>
<dbReference type="CDD" id="cd12935">
    <property type="entry name" value="LEM_like"/>
    <property type="match status" value="1"/>
</dbReference>
<evidence type="ECO:0000313" key="11">
    <source>
        <dbReference type="EMBL" id="KAG0669865.1"/>
    </source>
</evidence>
<dbReference type="InterPro" id="IPR018996">
    <property type="entry name" value="Man1/Src1-like_C"/>
</dbReference>
<evidence type="ECO:0000256" key="3">
    <source>
        <dbReference type="ARBA" id="ARBA00022692"/>
    </source>
</evidence>
<dbReference type="Proteomes" id="UP000750334">
    <property type="component" value="Unassembled WGS sequence"/>
</dbReference>
<reference evidence="11 12" key="1">
    <citation type="submission" date="2020-11" db="EMBL/GenBank/DDBJ databases">
        <title>Kefir isolates.</title>
        <authorList>
            <person name="Marcisauskas S."/>
            <person name="Kim Y."/>
            <person name="Blasche S."/>
        </authorList>
    </citation>
    <scope>NUCLEOTIDE SEQUENCE [LARGE SCALE GENOMIC DNA]</scope>
    <source>
        <strain evidence="11 12">OG2</strain>
    </source>
</reference>
<gene>
    <name evidence="11" type="primary">SRC1_1</name>
    <name evidence="11" type="ORF">C6P45_003260</name>
</gene>
<evidence type="ECO:0000259" key="9">
    <source>
        <dbReference type="Pfam" id="PF09402"/>
    </source>
</evidence>
<dbReference type="InterPro" id="IPR041885">
    <property type="entry name" value="MAN1_winged_helix_dom"/>
</dbReference>
<dbReference type="EMBL" id="PUHR01000032">
    <property type="protein sequence ID" value="KAG0669865.1"/>
    <property type="molecule type" value="Genomic_DNA"/>
</dbReference>
<dbReference type="GO" id="GO:0071763">
    <property type="term" value="P:nuclear membrane organization"/>
    <property type="evidence" value="ECO:0007669"/>
    <property type="project" value="TreeGrafter"/>
</dbReference>
<feature type="domain" description="HeH/LEM" evidence="10">
    <location>
        <begin position="21"/>
        <end position="46"/>
    </location>
</feature>
<organism evidence="11 12">
    <name type="scientific">Maudiozyma exigua</name>
    <name type="common">Yeast</name>
    <name type="synonym">Kazachstania exigua</name>
    <dbReference type="NCBI Taxonomy" id="34358"/>
    <lineage>
        <taxon>Eukaryota</taxon>
        <taxon>Fungi</taxon>
        <taxon>Dikarya</taxon>
        <taxon>Ascomycota</taxon>
        <taxon>Saccharomycotina</taxon>
        <taxon>Saccharomycetes</taxon>
        <taxon>Saccharomycetales</taxon>
        <taxon>Saccharomycetaceae</taxon>
        <taxon>Maudiozyma</taxon>
    </lineage>
</organism>
<dbReference type="GO" id="GO:0005637">
    <property type="term" value="C:nuclear inner membrane"/>
    <property type="evidence" value="ECO:0007669"/>
    <property type="project" value="UniProtKB-SubCell"/>
</dbReference>
<evidence type="ECO:0000313" key="12">
    <source>
        <dbReference type="Proteomes" id="UP000750334"/>
    </source>
</evidence>
<feature type="region of interest" description="Disordered" evidence="7">
    <location>
        <begin position="65"/>
        <end position="213"/>
    </location>
</feature>
<dbReference type="InterPro" id="IPR044780">
    <property type="entry name" value="Heh2/Src1"/>
</dbReference>
<dbReference type="Pfam" id="PF09402">
    <property type="entry name" value="MSC"/>
    <property type="match status" value="1"/>
</dbReference>
<dbReference type="AlphaFoldDB" id="A0A9P6WD56"/>
<comment type="subcellular location">
    <subcellularLocation>
        <location evidence="1">Nucleus inner membrane</location>
    </subcellularLocation>
</comment>
<feature type="region of interest" description="Disordered" evidence="7">
    <location>
        <begin position="500"/>
        <end position="523"/>
    </location>
</feature>
<evidence type="ECO:0000256" key="2">
    <source>
        <dbReference type="ARBA" id="ARBA00022553"/>
    </source>
</evidence>
<keyword evidence="4 8" id="KW-1133">Transmembrane helix</keyword>
<dbReference type="GO" id="GO:0003682">
    <property type="term" value="F:chromatin binding"/>
    <property type="evidence" value="ECO:0007669"/>
    <property type="project" value="InterPro"/>
</dbReference>
<feature type="compositionally biased region" description="Polar residues" evidence="7">
    <location>
        <begin position="166"/>
        <end position="183"/>
    </location>
</feature>
<feature type="compositionally biased region" description="Polar residues" evidence="7">
    <location>
        <begin position="328"/>
        <end position="342"/>
    </location>
</feature>
<keyword evidence="12" id="KW-1185">Reference proteome</keyword>
<sequence length="887" mass="101185">MEGDLTGLDEYLTDGFDYLELKVPELRKILQENDIHYPGNAKKSDLRRIYRDTIMPLIPEIIKNKTNERNIKDHDTSSPSSPSSAPTPQKENISYSSSSSASQSPVARNVRTSFSDDSDKDDSMSSNDSLGNIIVQQPTTPNSKKRKLTDPRSHSGTPIVNKVQKKNQSFSTNNNKRISSLPLSGSEIDSESDHDNSISANITNHGKENQNIPKFDFSVNRQTSASDSGEAPNALNFTDSFNIRKTGGVVPTKSYSLIEISDSSNDSGSASDDNILPPAKMKPLIPIIPLKEKYTPVSLTQPEPESHQQTTPVTRRAVPQKEKEISSKKQPTPLKQNSSPMQKPSILPVKQITLVNNKSTPNNKNNVGAEIAHNNPITSDDNPNEIIDIVPEGYDDNAQKNRQVSVDEPIGVPETNLEEEKYEDEEQREEVELDEEEEIAELENELKEQQKEEEQAAIDLDEEIGIGDESDDSIEYRKLHERMDEELQKEKLKEIIAKEDKEESSTKLSNNTSQKPTQGKKSKNKSKSVLKTILKLLLKLVLLILALVSLIIPILLGLWYREQRVSVGYCGFERKCQTFHDIYPTINQLTYVDNALAKYAPSCIPCPENSICYPYMKIRCKPGYALQKSKLNLFGLVPMSDKCVKDDKREMLVKEMVQKSLEFLRTKNAELMCGESDDDVESGISQEDLYNIFSESRAPWIDDDEYEKLWDETLQNLQNEPEIIMRQVNKYIRSKSKKYIGLRCKFEREIYQTYCQYKYRIWWLVFFVTILNYIKYKLKKYFDRKARIVDLTEETLVKLKNNKSKKPPYLSTVQLRDILLSDVQDLKERNNLWGNVTNKLEANNTNIKSSLIEVHGDIMKCWEWIGPVDSENSHISVVEDGENELKK</sequence>
<keyword evidence="6" id="KW-0539">Nucleus</keyword>
<feature type="region of interest" description="Disordered" evidence="7">
    <location>
        <begin position="298"/>
        <end position="343"/>
    </location>
</feature>
<keyword evidence="5 8" id="KW-0472">Membrane</keyword>
<evidence type="ECO:0000256" key="4">
    <source>
        <dbReference type="ARBA" id="ARBA00022989"/>
    </source>
</evidence>
<keyword evidence="2" id="KW-0597">Phosphoprotein</keyword>
<feature type="domain" description="Man1/Src1-like C-terminal" evidence="9">
    <location>
        <begin position="550"/>
        <end position="867"/>
    </location>
</feature>
<keyword evidence="3 8" id="KW-0812">Transmembrane</keyword>
<dbReference type="PANTHER" id="PTHR47808:SF2">
    <property type="entry name" value="LEM DOMAIN-CONTAINING PROTEIN 2"/>
    <property type="match status" value="1"/>
</dbReference>
<feature type="region of interest" description="Disordered" evidence="7">
    <location>
        <begin position="356"/>
        <end position="472"/>
    </location>
</feature>
<dbReference type="Gene3D" id="1.10.10.1180">
    <property type="entry name" value="MAN1, winged-helix domain"/>
    <property type="match status" value="1"/>
</dbReference>
<evidence type="ECO:0000256" key="8">
    <source>
        <dbReference type="SAM" id="Phobius"/>
    </source>
</evidence>
<name>A0A9P6WD56_MAUEX</name>
<protein>
    <submittedName>
        <fullName evidence="11">Inner nuclear membrane protein enriched at telomere/subtelomere region</fullName>
    </submittedName>
</protein>
<dbReference type="GO" id="GO:0005783">
    <property type="term" value="C:endoplasmic reticulum"/>
    <property type="evidence" value="ECO:0007669"/>
    <property type="project" value="TreeGrafter"/>
</dbReference>
<dbReference type="InterPro" id="IPR025856">
    <property type="entry name" value="HeH/LEM_domain"/>
</dbReference>
<feature type="compositionally biased region" description="Acidic residues" evidence="7">
    <location>
        <begin position="416"/>
        <end position="443"/>
    </location>
</feature>
<dbReference type="PANTHER" id="PTHR47808">
    <property type="entry name" value="INNER NUCLEAR MEMBRANE PROTEIN HEH2-RELATED"/>
    <property type="match status" value="1"/>
</dbReference>
<feature type="transmembrane region" description="Helical" evidence="8">
    <location>
        <begin position="536"/>
        <end position="560"/>
    </location>
</feature>
<feature type="transmembrane region" description="Helical" evidence="8">
    <location>
        <begin position="761"/>
        <end position="778"/>
    </location>
</feature>
<dbReference type="GO" id="GO:0034399">
    <property type="term" value="C:nuclear periphery"/>
    <property type="evidence" value="ECO:0007669"/>
    <property type="project" value="TreeGrafter"/>
</dbReference>
<feature type="compositionally biased region" description="Acidic residues" evidence="7">
    <location>
        <begin position="455"/>
        <end position="472"/>
    </location>
</feature>
<feature type="compositionally biased region" description="Basic and acidic residues" evidence="7">
    <location>
        <begin position="444"/>
        <end position="454"/>
    </location>
</feature>
<evidence type="ECO:0000256" key="6">
    <source>
        <dbReference type="ARBA" id="ARBA00023242"/>
    </source>
</evidence>
<accession>A0A9P6WD56</accession>
<evidence type="ECO:0000256" key="7">
    <source>
        <dbReference type="SAM" id="MobiDB-lite"/>
    </source>
</evidence>
<dbReference type="OrthoDB" id="2503928at2759"/>